<sequence length="130" mass="15852">MSEKKIFYSHEPDSKIMVKKDRAEVNNWTDDLEYIIQELEYLLGIEDRVLNNRPLYLQLHDLRRENQLKLGILYRYEASMRNAIECDTTDCDAFYLHKHEQNRNVYIDHLKKYRRIKSDVLSKILQFVER</sequence>
<evidence type="ECO:0000313" key="2">
    <source>
        <dbReference type="Proteomes" id="UP000199109"/>
    </source>
</evidence>
<dbReference type="OrthoDB" id="1442351at2"/>
<dbReference type="EMBL" id="FNAO01000008">
    <property type="protein sequence ID" value="SDE88865.1"/>
    <property type="molecule type" value="Genomic_DNA"/>
</dbReference>
<protein>
    <submittedName>
        <fullName evidence="1">Uncharacterized protein</fullName>
    </submittedName>
</protein>
<dbReference type="STRING" id="641691.SAMN05421636_108192"/>
<keyword evidence="2" id="KW-1185">Reference proteome</keyword>
<organism evidence="1 2">
    <name type="scientific">Pricia antarctica</name>
    <dbReference type="NCBI Taxonomy" id="641691"/>
    <lineage>
        <taxon>Bacteria</taxon>
        <taxon>Pseudomonadati</taxon>
        <taxon>Bacteroidota</taxon>
        <taxon>Flavobacteriia</taxon>
        <taxon>Flavobacteriales</taxon>
        <taxon>Flavobacteriaceae</taxon>
        <taxon>Pricia</taxon>
    </lineage>
</organism>
<proteinExistence type="predicted"/>
<accession>A0A1G7GL63</accession>
<evidence type="ECO:0000313" key="1">
    <source>
        <dbReference type="EMBL" id="SDE88865.1"/>
    </source>
</evidence>
<dbReference type="Proteomes" id="UP000199109">
    <property type="component" value="Unassembled WGS sequence"/>
</dbReference>
<gene>
    <name evidence="1" type="ORF">SAMN05421636_108192</name>
</gene>
<name>A0A1G7GL63_9FLAO</name>
<dbReference type="AlphaFoldDB" id="A0A1G7GL63"/>
<reference evidence="1 2" key="1">
    <citation type="submission" date="2016-10" db="EMBL/GenBank/DDBJ databases">
        <authorList>
            <person name="de Groot N.N."/>
        </authorList>
    </citation>
    <scope>NUCLEOTIDE SEQUENCE [LARGE SCALE GENOMIC DNA]</scope>
    <source>
        <strain evidence="1 2">DSM 23421</strain>
    </source>
</reference>
<dbReference type="RefSeq" id="WP_091871780.1">
    <property type="nucleotide sequence ID" value="NZ_FNAO01000008.1"/>
</dbReference>